<gene>
    <name evidence="12" type="ORF">QE417_004497</name>
</gene>
<dbReference type="EMBL" id="JAVLVU010000001">
    <property type="protein sequence ID" value="MDT3405425.1"/>
    <property type="molecule type" value="Genomic_DNA"/>
</dbReference>
<dbReference type="RefSeq" id="WP_311953965.1">
    <property type="nucleotide sequence ID" value="NZ_JAVLVU010000001.1"/>
</dbReference>
<dbReference type="PRINTS" id="PR01374">
    <property type="entry name" value="TONBPROTEIN"/>
</dbReference>
<name>A0ABU3H3D9_9SPHI</name>
<dbReference type="PANTHER" id="PTHR33446">
    <property type="entry name" value="PROTEIN TONB-RELATED"/>
    <property type="match status" value="1"/>
</dbReference>
<evidence type="ECO:0000256" key="7">
    <source>
        <dbReference type="ARBA" id="ARBA00022927"/>
    </source>
</evidence>
<proteinExistence type="inferred from homology"/>
<dbReference type="Pfam" id="PF03544">
    <property type="entry name" value="TonB_C"/>
    <property type="match status" value="1"/>
</dbReference>
<evidence type="ECO:0000256" key="8">
    <source>
        <dbReference type="ARBA" id="ARBA00022989"/>
    </source>
</evidence>
<dbReference type="Gene3D" id="3.30.1150.10">
    <property type="match status" value="1"/>
</dbReference>
<feature type="chain" id="PRO_5047376058" evidence="10">
    <location>
        <begin position="20"/>
        <end position="133"/>
    </location>
</feature>
<dbReference type="SUPFAM" id="SSF74653">
    <property type="entry name" value="TolA/TonB C-terminal domain"/>
    <property type="match status" value="1"/>
</dbReference>
<evidence type="ECO:0000259" key="11">
    <source>
        <dbReference type="PROSITE" id="PS52015"/>
    </source>
</evidence>
<evidence type="ECO:0000256" key="2">
    <source>
        <dbReference type="ARBA" id="ARBA00006555"/>
    </source>
</evidence>
<evidence type="ECO:0000256" key="1">
    <source>
        <dbReference type="ARBA" id="ARBA00004383"/>
    </source>
</evidence>
<evidence type="ECO:0000256" key="6">
    <source>
        <dbReference type="ARBA" id="ARBA00022692"/>
    </source>
</evidence>
<keyword evidence="10" id="KW-0732">Signal</keyword>
<protein>
    <submittedName>
        <fullName evidence="12">TonB family protein</fullName>
    </submittedName>
</protein>
<dbReference type="InterPro" id="IPR003538">
    <property type="entry name" value="TonB"/>
</dbReference>
<dbReference type="InterPro" id="IPR006260">
    <property type="entry name" value="TonB/TolA_C"/>
</dbReference>
<evidence type="ECO:0000313" key="13">
    <source>
        <dbReference type="Proteomes" id="UP001258315"/>
    </source>
</evidence>
<dbReference type="InterPro" id="IPR051045">
    <property type="entry name" value="TonB-dependent_transducer"/>
</dbReference>
<keyword evidence="6" id="KW-0812">Transmembrane</keyword>
<organism evidence="12 13">
    <name type="scientific">Mucilaginibacter terrae</name>
    <dbReference type="NCBI Taxonomy" id="1955052"/>
    <lineage>
        <taxon>Bacteria</taxon>
        <taxon>Pseudomonadati</taxon>
        <taxon>Bacteroidota</taxon>
        <taxon>Sphingobacteriia</taxon>
        <taxon>Sphingobacteriales</taxon>
        <taxon>Sphingobacteriaceae</taxon>
        <taxon>Mucilaginibacter</taxon>
    </lineage>
</organism>
<keyword evidence="3" id="KW-0813">Transport</keyword>
<sequence length="133" mass="14537">MKYTLALFAALSCASLSQAQTKPAADANMVYSVAQKMPVFPGGEKAFGQYLNKNLRYPKKAKDKKIQGKVFVSMIIEKDGSVKNVQVARGTSSPELNAEAVRVLAVSPKWTPGQQNGKVVRVYQMVPIEFSLL</sequence>
<evidence type="ECO:0000256" key="4">
    <source>
        <dbReference type="ARBA" id="ARBA00022475"/>
    </source>
</evidence>
<keyword evidence="5" id="KW-0997">Cell inner membrane</keyword>
<accession>A0ABU3H3D9</accession>
<keyword evidence="13" id="KW-1185">Reference proteome</keyword>
<feature type="signal peptide" evidence="10">
    <location>
        <begin position="1"/>
        <end position="19"/>
    </location>
</feature>
<evidence type="ECO:0000256" key="10">
    <source>
        <dbReference type="SAM" id="SignalP"/>
    </source>
</evidence>
<keyword evidence="7" id="KW-0653">Protein transport</keyword>
<keyword evidence="8" id="KW-1133">Transmembrane helix</keyword>
<evidence type="ECO:0000256" key="5">
    <source>
        <dbReference type="ARBA" id="ARBA00022519"/>
    </source>
</evidence>
<dbReference type="InterPro" id="IPR037682">
    <property type="entry name" value="TonB_C"/>
</dbReference>
<dbReference type="Proteomes" id="UP001258315">
    <property type="component" value="Unassembled WGS sequence"/>
</dbReference>
<evidence type="ECO:0000256" key="3">
    <source>
        <dbReference type="ARBA" id="ARBA00022448"/>
    </source>
</evidence>
<dbReference type="PANTHER" id="PTHR33446:SF2">
    <property type="entry name" value="PROTEIN TONB"/>
    <property type="match status" value="1"/>
</dbReference>
<evidence type="ECO:0000313" key="12">
    <source>
        <dbReference type="EMBL" id="MDT3405425.1"/>
    </source>
</evidence>
<keyword evidence="9" id="KW-0472">Membrane</keyword>
<comment type="similarity">
    <text evidence="2">Belongs to the TonB family.</text>
</comment>
<dbReference type="PROSITE" id="PS52015">
    <property type="entry name" value="TONB_CTD"/>
    <property type="match status" value="1"/>
</dbReference>
<comment type="caution">
    <text evidence="12">The sequence shown here is derived from an EMBL/GenBank/DDBJ whole genome shotgun (WGS) entry which is preliminary data.</text>
</comment>
<dbReference type="NCBIfam" id="TIGR01352">
    <property type="entry name" value="tonB_Cterm"/>
    <property type="match status" value="1"/>
</dbReference>
<feature type="domain" description="TonB C-terminal" evidence="11">
    <location>
        <begin position="42"/>
        <end position="133"/>
    </location>
</feature>
<reference evidence="13" key="1">
    <citation type="submission" date="2023-07" db="EMBL/GenBank/DDBJ databases">
        <title>Functional and genomic diversity of the sorghum phyllosphere microbiome.</title>
        <authorList>
            <person name="Shade A."/>
        </authorList>
    </citation>
    <scope>NUCLEOTIDE SEQUENCE [LARGE SCALE GENOMIC DNA]</scope>
    <source>
        <strain evidence="13">SORGH_AS_0422</strain>
    </source>
</reference>
<comment type="subcellular location">
    <subcellularLocation>
        <location evidence="1">Cell inner membrane</location>
        <topology evidence="1">Single-pass membrane protein</topology>
        <orientation evidence="1">Periplasmic side</orientation>
    </subcellularLocation>
</comment>
<evidence type="ECO:0000256" key="9">
    <source>
        <dbReference type="ARBA" id="ARBA00023136"/>
    </source>
</evidence>
<keyword evidence="4" id="KW-1003">Cell membrane</keyword>